<dbReference type="AlphaFoldDB" id="A0A846XKR2"/>
<evidence type="ECO:0000313" key="3">
    <source>
        <dbReference type="Proteomes" id="UP000565715"/>
    </source>
</evidence>
<keyword evidence="3" id="KW-1185">Reference proteome</keyword>
<dbReference type="EMBL" id="JAAXOO010000003">
    <property type="protein sequence ID" value="NKY34364.1"/>
    <property type="molecule type" value="Genomic_DNA"/>
</dbReference>
<accession>A0A846XKR2</accession>
<evidence type="ECO:0008006" key="4">
    <source>
        <dbReference type="Google" id="ProtNLM"/>
    </source>
</evidence>
<feature type="region of interest" description="Disordered" evidence="1">
    <location>
        <begin position="108"/>
        <end position="127"/>
    </location>
</feature>
<evidence type="ECO:0000256" key="1">
    <source>
        <dbReference type="SAM" id="MobiDB-lite"/>
    </source>
</evidence>
<dbReference type="RefSeq" id="WP_068042893.1">
    <property type="nucleotide sequence ID" value="NZ_JAAXOO010000003.1"/>
</dbReference>
<dbReference type="Proteomes" id="UP000565715">
    <property type="component" value="Unassembled WGS sequence"/>
</dbReference>
<reference evidence="2 3" key="1">
    <citation type="submission" date="2020-04" db="EMBL/GenBank/DDBJ databases">
        <title>MicrobeNet Type strains.</title>
        <authorList>
            <person name="Nicholson A.C."/>
        </authorList>
    </citation>
    <scope>NUCLEOTIDE SEQUENCE [LARGE SCALE GENOMIC DNA]</scope>
    <source>
        <strain evidence="2 3">DSM 45078</strain>
    </source>
</reference>
<comment type="caution">
    <text evidence="2">The sequence shown here is derived from an EMBL/GenBank/DDBJ whole genome shotgun (WGS) entry which is preliminary data.</text>
</comment>
<protein>
    <recommendedName>
        <fullName evidence="4">PE family protein</fullName>
    </recommendedName>
</protein>
<sequence>MSDQLAQWQNLKQQAIEGAVSIEYDLGSDLRRECETLLTDLRRYLDDATSLGRLSGYGGLPSALDMQKKFELKATGGENDDSAVARLEGLIAIAETMRDTYAAMIGELTETDQQNSSQTTAAGEGVR</sequence>
<gene>
    <name evidence="2" type="ORF">HGA13_14970</name>
</gene>
<name>A0A846XKR2_9NOCA</name>
<evidence type="ECO:0000313" key="2">
    <source>
        <dbReference type="EMBL" id="NKY34364.1"/>
    </source>
</evidence>
<organism evidence="2 3">
    <name type="scientific">Nocardia speluncae</name>
    <dbReference type="NCBI Taxonomy" id="419477"/>
    <lineage>
        <taxon>Bacteria</taxon>
        <taxon>Bacillati</taxon>
        <taxon>Actinomycetota</taxon>
        <taxon>Actinomycetes</taxon>
        <taxon>Mycobacteriales</taxon>
        <taxon>Nocardiaceae</taxon>
        <taxon>Nocardia</taxon>
    </lineage>
</organism>
<feature type="compositionally biased region" description="Polar residues" evidence="1">
    <location>
        <begin position="111"/>
        <end position="121"/>
    </location>
</feature>
<proteinExistence type="predicted"/>